<dbReference type="Pfam" id="PF16976">
    <property type="entry name" value="RcpC"/>
    <property type="match status" value="1"/>
</dbReference>
<dbReference type="Proteomes" id="UP000272729">
    <property type="component" value="Unassembled WGS sequence"/>
</dbReference>
<proteinExistence type="predicted"/>
<protein>
    <submittedName>
        <fullName evidence="2">Pilus assembly protein CpaB</fullName>
    </submittedName>
</protein>
<organism evidence="2 3">
    <name type="scientific">Saccharothrix variisporea</name>
    <dbReference type="NCBI Taxonomy" id="543527"/>
    <lineage>
        <taxon>Bacteria</taxon>
        <taxon>Bacillati</taxon>
        <taxon>Actinomycetota</taxon>
        <taxon>Actinomycetes</taxon>
        <taxon>Pseudonocardiales</taxon>
        <taxon>Pseudonocardiaceae</taxon>
        <taxon>Saccharothrix</taxon>
    </lineage>
</organism>
<gene>
    <name evidence="2" type="ORF">DFJ66_3847</name>
</gene>
<keyword evidence="3" id="KW-1185">Reference proteome</keyword>
<accession>A0A495X9F2</accession>
<dbReference type="CDD" id="cd11614">
    <property type="entry name" value="SAF_CpaB_FlgA_like"/>
    <property type="match status" value="1"/>
</dbReference>
<evidence type="ECO:0000313" key="2">
    <source>
        <dbReference type="EMBL" id="RKT70577.1"/>
    </source>
</evidence>
<dbReference type="AlphaFoldDB" id="A0A495X9F2"/>
<dbReference type="RefSeq" id="WP_121222879.1">
    <property type="nucleotide sequence ID" value="NZ_JBIUBA010000036.1"/>
</dbReference>
<sequence>MKRRMLVIGLAVLLAVVGTVGVLLYVRAADDRALAGREAVTVLVAGKRIPAGTSARSAQDAGLLRSEKMPAGTVPEDALKSTGEVGELVVSSDVSAGQLLVRPMFVAAARLTDGIEIPEGKIAVTVPAEAWQRVGGLAKPGAKVAIFDSFNVLESKPGNTPAGDGLQNQHDYNKATRLLLTDVEVLAVQQEKATEEGTVGKALVTVAVDQAGAEKLVHAQQTGALYLALLGEKPDVKPGAGVDNRSVFGG</sequence>
<evidence type="ECO:0000259" key="1">
    <source>
        <dbReference type="Pfam" id="PF16976"/>
    </source>
</evidence>
<dbReference type="InterPro" id="IPR017592">
    <property type="entry name" value="Pilus_assmbl_Flp-typ_CpaB"/>
</dbReference>
<evidence type="ECO:0000313" key="3">
    <source>
        <dbReference type="Proteomes" id="UP000272729"/>
    </source>
</evidence>
<name>A0A495X9F2_9PSEU</name>
<dbReference type="InterPro" id="IPR031571">
    <property type="entry name" value="RcpC_dom"/>
</dbReference>
<comment type="caution">
    <text evidence="2">The sequence shown here is derived from an EMBL/GenBank/DDBJ whole genome shotgun (WGS) entry which is preliminary data.</text>
</comment>
<dbReference type="NCBIfam" id="TIGR03177">
    <property type="entry name" value="pilus_cpaB"/>
    <property type="match status" value="1"/>
</dbReference>
<dbReference type="OrthoDB" id="5182178at2"/>
<reference evidence="2 3" key="1">
    <citation type="submission" date="2018-10" db="EMBL/GenBank/DDBJ databases">
        <title>Sequencing the genomes of 1000 actinobacteria strains.</title>
        <authorList>
            <person name="Klenk H.-P."/>
        </authorList>
    </citation>
    <scope>NUCLEOTIDE SEQUENCE [LARGE SCALE GENOMIC DNA]</scope>
    <source>
        <strain evidence="2 3">DSM 43911</strain>
    </source>
</reference>
<feature type="domain" description="Flp pilus assembly protein RcpC/CpaB" evidence="1">
    <location>
        <begin position="117"/>
        <end position="229"/>
    </location>
</feature>
<dbReference type="EMBL" id="RBXR01000001">
    <property type="protein sequence ID" value="RKT70577.1"/>
    <property type="molecule type" value="Genomic_DNA"/>
</dbReference>